<protein>
    <submittedName>
        <fullName evidence="1">Uncharacterized protein</fullName>
    </submittedName>
</protein>
<comment type="caution">
    <text evidence="1">The sequence shown here is derived from an EMBL/GenBank/DDBJ whole genome shotgun (WGS) entry which is preliminary data.</text>
</comment>
<accession>A0ACC0Y3P5</accession>
<reference evidence="2" key="1">
    <citation type="journal article" date="2023" name="G3 (Bethesda)">
        <title>Genome assembly and association tests identify interacting loci associated with vigor, precocity, and sex in interspecific pistachio rootstocks.</title>
        <authorList>
            <person name="Palmer W."/>
            <person name="Jacygrad E."/>
            <person name="Sagayaradj S."/>
            <person name="Cavanaugh K."/>
            <person name="Han R."/>
            <person name="Bertier L."/>
            <person name="Beede B."/>
            <person name="Kafkas S."/>
            <person name="Golino D."/>
            <person name="Preece J."/>
            <person name="Michelmore R."/>
        </authorList>
    </citation>
    <scope>NUCLEOTIDE SEQUENCE [LARGE SCALE GENOMIC DNA]</scope>
</reference>
<proteinExistence type="predicted"/>
<evidence type="ECO:0000313" key="2">
    <source>
        <dbReference type="Proteomes" id="UP001163603"/>
    </source>
</evidence>
<dbReference type="Proteomes" id="UP001163603">
    <property type="component" value="Chromosome 9"/>
</dbReference>
<sequence length="451" mass="49763">MFFKLPILLSFLVVICSSVATDDNFGFIYNGFPSANLSLDGIAEFTNNGVLQLTNKTRNQNGHAFYPNPISFKNSSNGHAFSFSTTFVFAIHPKYSEFSGHGMAFVIAPTRGLPLALPNQYLGLFNERNDGNFGNHVFAVEIDTQLNEEFLETNDNHIGIDINGLKSVKSAPAGYYENQTGDFKKLTLTRQKIQVWVEYNGEEKQIKVTLAPFNSGKPISPLISLSRDLSTIFNENMFVGFSSANGKLLTSHYVLGWSFKMNGQAQELLLSKLPKLPRIGPKKRSMLLTIGLPLISHTRTGKATRSSDVFAFGAFLLEVACGRRPIEPQSPTEETVILVDRVFGFWNKGEIIEARDPKLGTDYVAEELELVLKLGLMCSHSEAAGRPGMRQVVEYLEKDIPLPELSALGISSSGIAFAYRYGFDDFVDSDPLYMGITVSTTVTDSVLSDGQ</sequence>
<dbReference type="EMBL" id="CM047744">
    <property type="protein sequence ID" value="KAJ0028094.1"/>
    <property type="molecule type" value="Genomic_DNA"/>
</dbReference>
<gene>
    <name evidence="1" type="ORF">Pint_35375</name>
</gene>
<organism evidence="1 2">
    <name type="scientific">Pistacia integerrima</name>
    <dbReference type="NCBI Taxonomy" id="434235"/>
    <lineage>
        <taxon>Eukaryota</taxon>
        <taxon>Viridiplantae</taxon>
        <taxon>Streptophyta</taxon>
        <taxon>Embryophyta</taxon>
        <taxon>Tracheophyta</taxon>
        <taxon>Spermatophyta</taxon>
        <taxon>Magnoliopsida</taxon>
        <taxon>eudicotyledons</taxon>
        <taxon>Gunneridae</taxon>
        <taxon>Pentapetalae</taxon>
        <taxon>rosids</taxon>
        <taxon>malvids</taxon>
        <taxon>Sapindales</taxon>
        <taxon>Anacardiaceae</taxon>
        <taxon>Pistacia</taxon>
    </lineage>
</organism>
<name>A0ACC0Y3P5_9ROSI</name>
<evidence type="ECO:0000313" key="1">
    <source>
        <dbReference type="EMBL" id="KAJ0028094.1"/>
    </source>
</evidence>
<keyword evidence="2" id="KW-1185">Reference proteome</keyword>